<accession>A0A1X6NWK1</accession>
<protein>
    <submittedName>
        <fullName evidence="2">Uncharacterized protein</fullName>
    </submittedName>
</protein>
<gene>
    <name evidence="2" type="ORF">BU14_0396s0003</name>
</gene>
<feature type="region of interest" description="Disordered" evidence="1">
    <location>
        <begin position="273"/>
        <end position="310"/>
    </location>
</feature>
<dbReference type="Proteomes" id="UP000218209">
    <property type="component" value="Unassembled WGS sequence"/>
</dbReference>
<evidence type="ECO:0000313" key="3">
    <source>
        <dbReference type="Proteomes" id="UP000218209"/>
    </source>
</evidence>
<evidence type="ECO:0000313" key="2">
    <source>
        <dbReference type="EMBL" id="OSX72900.1"/>
    </source>
</evidence>
<evidence type="ECO:0000256" key="1">
    <source>
        <dbReference type="SAM" id="MobiDB-lite"/>
    </source>
</evidence>
<feature type="compositionally biased region" description="Low complexity" evidence="1">
    <location>
        <begin position="519"/>
        <end position="530"/>
    </location>
</feature>
<dbReference type="EMBL" id="KV919031">
    <property type="protein sequence ID" value="OSX72900.1"/>
    <property type="molecule type" value="Genomic_DNA"/>
</dbReference>
<feature type="compositionally biased region" description="Basic residues" evidence="1">
    <location>
        <begin position="461"/>
        <end position="479"/>
    </location>
</feature>
<reference evidence="2 3" key="1">
    <citation type="submission" date="2017-03" db="EMBL/GenBank/DDBJ databases">
        <title>WGS assembly of Porphyra umbilicalis.</title>
        <authorList>
            <person name="Brawley S.H."/>
            <person name="Blouin N.A."/>
            <person name="Ficko-Blean E."/>
            <person name="Wheeler G.L."/>
            <person name="Lohr M."/>
            <person name="Goodson H.V."/>
            <person name="Jenkins J.W."/>
            <person name="Blaby-Haas C.E."/>
            <person name="Helliwell K.E."/>
            <person name="Chan C."/>
            <person name="Marriage T."/>
            <person name="Bhattacharya D."/>
            <person name="Klein A.S."/>
            <person name="Badis Y."/>
            <person name="Brodie J."/>
            <person name="Cao Y."/>
            <person name="Collen J."/>
            <person name="Dittami S.M."/>
            <person name="Gachon C.M."/>
            <person name="Green B.R."/>
            <person name="Karpowicz S."/>
            <person name="Kim J.W."/>
            <person name="Kudahl U."/>
            <person name="Lin S."/>
            <person name="Michel G."/>
            <person name="Mittag M."/>
            <person name="Olson B.J."/>
            <person name="Pangilinan J."/>
            <person name="Peng Y."/>
            <person name="Qiu H."/>
            <person name="Shu S."/>
            <person name="Singer J.T."/>
            <person name="Smith A.G."/>
            <person name="Sprecher B.N."/>
            <person name="Wagner V."/>
            <person name="Wang W."/>
            <person name="Wang Z.-Y."/>
            <person name="Yan J."/>
            <person name="Yarish C."/>
            <person name="Zoeuner-Riek S."/>
            <person name="Zhuang Y."/>
            <person name="Zou Y."/>
            <person name="Lindquist E.A."/>
            <person name="Grimwood J."/>
            <person name="Barry K."/>
            <person name="Rokhsar D.S."/>
            <person name="Schmutz J."/>
            <person name="Stiller J.W."/>
            <person name="Grossman A.R."/>
            <person name="Prochnik S.E."/>
        </authorList>
    </citation>
    <scope>NUCLEOTIDE SEQUENCE [LARGE SCALE GENOMIC DNA]</scope>
    <source>
        <strain evidence="2">4086291</strain>
    </source>
</reference>
<feature type="region of interest" description="Disordered" evidence="1">
    <location>
        <begin position="461"/>
        <end position="594"/>
    </location>
</feature>
<proteinExistence type="predicted"/>
<organism evidence="2 3">
    <name type="scientific">Porphyra umbilicalis</name>
    <name type="common">Purple laver</name>
    <name type="synonym">Red alga</name>
    <dbReference type="NCBI Taxonomy" id="2786"/>
    <lineage>
        <taxon>Eukaryota</taxon>
        <taxon>Rhodophyta</taxon>
        <taxon>Bangiophyceae</taxon>
        <taxon>Bangiales</taxon>
        <taxon>Bangiaceae</taxon>
        <taxon>Porphyra</taxon>
    </lineage>
</organism>
<name>A0A1X6NWK1_PORUM</name>
<keyword evidence="3" id="KW-1185">Reference proteome</keyword>
<feature type="compositionally biased region" description="Basic residues" evidence="1">
    <location>
        <begin position="498"/>
        <end position="513"/>
    </location>
</feature>
<sequence length="594" mass="59712">MSGSVRFVLVLFGGAAPRDAVARGGWLAAVAGGARRDAVARDARRDEGAAGRGAGGPGGDDCGAARGCVAVRGEDADARAAAAAAELTHGRRRPPPLLTLETFYVSGVSRDVRQHRLRALLAEVTRVDVHAIVDVDRCGAATEVTLVAAAVPAFVAAAGREHAATVLRVLPGVDPWSPALLGPARCRALGGGERAAEVSAGYCRQRLLDKLAQLPRRGALRLPVRQALKAHVRSRLAAHPRGRAAATAAASPAAASLPGAAARVAARPAGAVSSTPVLVGGTGRHPARQSHADRRPSPPPPERHFGGAMGTASTTMEGIVAANPAAASSIAAATGAASADAAARAAINAGLAAVATHASGARGAVRVAVVAGRRPRRAAAAAAGCVARCSRVACAVPAACGRGHAWPSPSPAPRPHCHCLAHAGVSAAGGLSASPPPLRPPTAAAIADAVAAAAVALPSARRVRKRGAAGRRRHGRRRRDAGLCPRVPPRRPPAYRQLRVRARRRGRPPRCRRAPAPGPRSHAAALRVAGGVAGLGQAPPPARPAHHQVGGRGGEPAGAATRAVLALTHPHSPPATPGLTAGPAARVSDEGRHE</sequence>
<dbReference type="AlphaFoldDB" id="A0A1X6NWK1"/>
<feature type="compositionally biased region" description="Basic and acidic residues" evidence="1">
    <location>
        <begin position="290"/>
        <end position="305"/>
    </location>
</feature>